<feature type="signal peptide" evidence="1">
    <location>
        <begin position="1"/>
        <end position="23"/>
    </location>
</feature>
<feature type="chain" id="PRO_5046447136" description="DUF4352 domain-containing protein" evidence="1">
    <location>
        <begin position="24"/>
        <end position="195"/>
    </location>
</feature>
<organism evidence="2 3">
    <name type="scientific">Aeromicrobium wangtongii</name>
    <dbReference type="NCBI Taxonomy" id="2969247"/>
    <lineage>
        <taxon>Bacteria</taxon>
        <taxon>Bacillati</taxon>
        <taxon>Actinomycetota</taxon>
        <taxon>Actinomycetes</taxon>
        <taxon>Propionibacteriales</taxon>
        <taxon>Nocardioidaceae</taxon>
        <taxon>Aeromicrobium</taxon>
    </lineage>
</organism>
<proteinExistence type="predicted"/>
<name>A0ABY5M667_9ACTN</name>
<evidence type="ECO:0008006" key="4">
    <source>
        <dbReference type="Google" id="ProtNLM"/>
    </source>
</evidence>
<evidence type="ECO:0000313" key="2">
    <source>
        <dbReference type="EMBL" id="UUP12549.1"/>
    </source>
</evidence>
<evidence type="ECO:0000256" key="1">
    <source>
        <dbReference type="SAM" id="SignalP"/>
    </source>
</evidence>
<keyword evidence="3" id="KW-1185">Reference proteome</keyword>
<dbReference type="EMBL" id="CP102173">
    <property type="protein sequence ID" value="UUP12549.1"/>
    <property type="molecule type" value="Genomic_DNA"/>
</dbReference>
<reference evidence="2 3" key="1">
    <citation type="submission" date="2022-08" db="EMBL/GenBank/DDBJ databases">
        <title>novel species in genus Aeromicrobium.</title>
        <authorList>
            <person name="Ye L."/>
        </authorList>
    </citation>
    <scope>NUCLEOTIDE SEQUENCE [LARGE SCALE GENOMIC DNA]</scope>
    <source>
        <strain evidence="3">zg-Y1379</strain>
    </source>
</reference>
<accession>A0ABY5M667</accession>
<gene>
    <name evidence="2" type="ORF">NQV15_11865</name>
</gene>
<keyword evidence="1" id="KW-0732">Signal</keyword>
<protein>
    <recommendedName>
        <fullName evidence="4">DUF4352 domain-containing protein</fullName>
    </recommendedName>
</protein>
<dbReference type="RefSeq" id="WP_232400072.1">
    <property type="nucleotide sequence ID" value="NZ_CP102173.1"/>
</dbReference>
<dbReference type="PROSITE" id="PS51257">
    <property type="entry name" value="PROKAR_LIPOPROTEIN"/>
    <property type="match status" value="1"/>
</dbReference>
<dbReference type="Proteomes" id="UP001316184">
    <property type="component" value="Chromosome"/>
</dbReference>
<sequence>MRTSLIAAIVASAALTLAGCSSSEPEPTPATPTAAVPKGFDVPAGVTITKGGTKLALGAPATVVYEPGDRGTSAVTVTVAEVKQGSMKDFRFFSLDEQTKKSTPYYVKATVKNDGPAGLGGAALPLYALDSSNTNLPANEIVGTFKPCPSPTLPASFLPGATADVCLVYLVPEGRIVTSVSLQTGTTQDAIAWTP</sequence>
<evidence type="ECO:0000313" key="3">
    <source>
        <dbReference type="Proteomes" id="UP001316184"/>
    </source>
</evidence>